<protein>
    <submittedName>
        <fullName evidence="5">Transglutaminaselike [Tribolium castaneum]</fullName>
    </submittedName>
</protein>
<dbReference type="Pfam" id="PF01841">
    <property type="entry name" value="Transglut_core"/>
    <property type="match status" value="1"/>
</dbReference>
<evidence type="ECO:0000256" key="2">
    <source>
        <dbReference type="PIRSR" id="PIRSR000459-1"/>
    </source>
</evidence>
<feature type="active site" evidence="2">
    <location>
        <position position="309"/>
    </location>
</feature>
<proteinExistence type="inferred from homology"/>
<organism evidence="5">
    <name type="scientific">Lepeophtheirus salmonis</name>
    <name type="common">Salmon louse</name>
    <name type="synonym">Caligus salmonis</name>
    <dbReference type="NCBI Taxonomy" id="72036"/>
    <lineage>
        <taxon>Eukaryota</taxon>
        <taxon>Metazoa</taxon>
        <taxon>Ecdysozoa</taxon>
        <taxon>Arthropoda</taxon>
        <taxon>Crustacea</taxon>
        <taxon>Multicrustacea</taxon>
        <taxon>Hexanauplia</taxon>
        <taxon>Copepoda</taxon>
        <taxon>Siphonostomatoida</taxon>
        <taxon>Caligidae</taxon>
        <taxon>Lepeophtheirus</taxon>
    </lineage>
</organism>
<evidence type="ECO:0000313" key="5">
    <source>
        <dbReference type="EMBL" id="CDW27928.1"/>
    </source>
</evidence>
<name>A0A0K2TPI8_LEPSM</name>
<evidence type="ECO:0000256" key="1">
    <source>
        <dbReference type="ARBA" id="ARBA00005968"/>
    </source>
</evidence>
<dbReference type="PANTHER" id="PTHR11590:SF40">
    <property type="entry name" value="HEMOCYTE PROTEIN-GLUTAMINE GAMMA-GLUTAMYLTRANSFERASE-LIKE PROTEIN"/>
    <property type="match status" value="1"/>
</dbReference>
<comment type="cofactor">
    <cofactor evidence="3">
        <name>Ca(2+)</name>
        <dbReference type="ChEBI" id="CHEBI:29108"/>
    </cofactor>
    <text evidence="3">Binds 1 Ca(2+) ion per subunit.</text>
</comment>
<dbReference type="EMBL" id="HACA01010567">
    <property type="protein sequence ID" value="CDW27928.1"/>
    <property type="molecule type" value="Transcribed_RNA"/>
</dbReference>
<keyword evidence="3" id="KW-0479">Metal-binding</keyword>
<feature type="binding site" evidence="3">
    <location>
        <position position="436"/>
    </location>
    <ligand>
        <name>Ca(2+)</name>
        <dbReference type="ChEBI" id="CHEBI:29108"/>
    </ligand>
</feature>
<evidence type="ECO:0000256" key="3">
    <source>
        <dbReference type="PIRSR" id="PIRSR000459-2"/>
    </source>
</evidence>
<dbReference type="InterPro" id="IPR002931">
    <property type="entry name" value="Transglutaminase-like"/>
</dbReference>
<dbReference type="PIRSF" id="PIRSF000459">
    <property type="entry name" value="TGM_EBP42"/>
    <property type="match status" value="1"/>
</dbReference>
<keyword evidence="3" id="KW-0106">Calcium</keyword>
<comment type="similarity">
    <text evidence="1">Belongs to the transglutaminase superfamily. Transglutaminase family.</text>
</comment>
<dbReference type="InterPro" id="IPR001102">
    <property type="entry name" value="Transglutaminase_N"/>
</dbReference>
<dbReference type="PANTHER" id="PTHR11590">
    <property type="entry name" value="PROTEIN-GLUTAMINE GAMMA-GLUTAMYLTRANSFERASE"/>
    <property type="match status" value="1"/>
</dbReference>
<dbReference type="InterPro" id="IPR013783">
    <property type="entry name" value="Ig-like_fold"/>
</dbReference>
<reference evidence="5" key="1">
    <citation type="submission" date="2014-05" db="EMBL/GenBank/DDBJ databases">
        <authorList>
            <person name="Chronopoulou M."/>
        </authorList>
    </citation>
    <scope>NUCLEOTIDE SEQUENCE</scope>
    <source>
        <tissue evidence="5">Whole organism</tissue>
    </source>
</reference>
<dbReference type="AlphaFoldDB" id="A0A0K2TPI8"/>
<dbReference type="SMART" id="SM00460">
    <property type="entry name" value="TGc"/>
    <property type="match status" value="1"/>
</dbReference>
<dbReference type="InterPro" id="IPR014756">
    <property type="entry name" value="Ig_E-set"/>
</dbReference>
<dbReference type="InterPro" id="IPR036238">
    <property type="entry name" value="Transglutaminase_C_sf"/>
</dbReference>
<feature type="active site" evidence="2">
    <location>
        <position position="373"/>
    </location>
</feature>
<dbReference type="Gene3D" id="3.90.260.10">
    <property type="entry name" value="Transglutaminase-like"/>
    <property type="match status" value="1"/>
</dbReference>
<sequence length="735" mass="83573">MDFSTWMNDMSVVEKENIERSNYIQFGEPLDVDTIGLYSPKNSQNHKTHKYELTHDKKTPVLRRAQVFHLSLQFRGRNLNLNKDKIAFIFYFGTKANSEDGTKITLTLDPHRQMLSTVKTNWDLVLHKASPKIMILNVQIGSTAPIGAWKFEVETSYLFDKHSPRRIQAANTPLYILFNPYSKDDQVYMPSEAKLEEYIQNPTGKIWKGEPKNLSGRQWIYGQFEEMVLPAVCYIMDTKAPILDTERGDPIKVSRAISSVVNSANNNGIMKGKWSEPYDDGTYPWDWNGSASILEEYIRSNHEVKYGQCWVFSALTVTICRALGIPCRSVTNYTSAHDTNKNLTVEKFFSEEGEELGPKDHPDIGNDSIWNFHVWNDVWMSRPDLSHGYGGWQAIDATPQESSNGLYRCGPSPLLAIKRGEVQFGFDTRFIYSEVNADVCHFVVDPTSSWGFSRTSLKTDEVGKKILTQHPNYMNHQGEDDFEDITHEYKFLEGSTEERLSIFNAIRSTDKAKLHYNITKDQKTDILLKLDGIESVQFGFPYKAKIFLENVSNEPRTLNCLVSSSSMYYTGIKAFQISRAKGIFVLQPGQKETLALTVEPEAYITKLVEYCMIKVYGLIRVEETHQTWSDEIDFVMKKPKLMIQAIGRLHAGQLARLRISFRNPLHLPLTHCKVRIGAAGFFDEIQEEVESVSPHSSFNHVIVVRIKSSGTGSVVATFSSSEMIEVGGSAQIEVN</sequence>
<dbReference type="InterPro" id="IPR050779">
    <property type="entry name" value="Transglutaminase"/>
</dbReference>
<evidence type="ECO:0000259" key="4">
    <source>
        <dbReference type="SMART" id="SM00460"/>
    </source>
</evidence>
<dbReference type="SUPFAM" id="SSF49309">
    <property type="entry name" value="Transglutaminase, two C-terminal domains"/>
    <property type="match status" value="2"/>
</dbReference>
<dbReference type="SUPFAM" id="SSF81296">
    <property type="entry name" value="E set domains"/>
    <property type="match status" value="1"/>
</dbReference>
<accession>A0A0K2TPI8</accession>
<dbReference type="InterPro" id="IPR036985">
    <property type="entry name" value="Transglutaminase-like_sf"/>
</dbReference>
<feature type="binding site" evidence="3">
    <location>
        <position position="498"/>
    </location>
    <ligand>
        <name>Ca(2+)</name>
        <dbReference type="ChEBI" id="CHEBI:29108"/>
    </ligand>
</feature>
<dbReference type="GO" id="GO:0003810">
    <property type="term" value="F:protein-glutamine gamma-glutamyltransferase activity"/>
    <property type="evidence" value="ECO:0007669"/>
    <property type="project" value="InterPro"/>
</dbReference>
<dbReference type="FunFam" id="3.90.260.10:FF:000002">
    <property type="entry name" value="Erythrocyte membrane protein band 4.2"/>
    <property type="match status" value="1"/>
</dbReference>
<dbReference type="InterPro" id="IPR038765">
    <property type="entry name" value="Papain-like_cys_pep_sf"/>
</dbReference>
<feature type="binding site" evidence="3">
    <location>
        <position position="438"/>
    </location>
    <ligand>
        <name>Ca(2+)</name>
        <dbReference type="ChEBI" id="CHEBI:29108"/>
    </ligand>
</feature>
<dbReference type="GO" id="GO:0046872">
    <property type="term" value="F:metal ion binding"/>
    <property type="evidence" value="ECO:0007669"/>
    <property type="project" value="UniProtKB-KW"/>
</dbReference>
<dbReference type="InterPro" id="IPR023608">
    <property type="entry name" value="Transglutaminase_animal"/>
</dbReference>
<dbReference type="SUPFAM" id="SSF54001">
    <property type="entry name" value="Cysteine proteinases"/>
    <property type="match status" value="1"/>
</dbReference>
<dbReference type="Pfam" id="PF00868">
    <property type="entry name" value="Transglut_N"/>
    <property type="match status" value="1"/>
</dbReference>
<feature type="active site" evidence="2">
    <location>
        <position position="396"/>
    </location>
</feature>
<dbReference type="OrthoDB" id="6353348at2759"/>
<feature type="domain" description="Transglutaminase-like" evidence="4">
    <location>
        <begin position="301"/>
        <end position="399"/>
    </location>
</feature>
<feature type="binding site" evidence="3">
    <location>
        <position position="493"/>
    </location>
    <ligand>
        <name>Ca(2+)</name>
        <dbReference type="ChEBI" id="CHEBI:29108"/>
    </ligand>
</feature>
<dbReference type="Gene3D" id="2.60.40.10">
    <property type="entry name" value="Immunoglobulins"/>
    <property type="match status" value="3"/>
</dbReference>